<organism evidence="3 4">
    <name type="scientific">Aureococcus anophagefferens</name>
    <name type="common">Harmful bloom alga</name>
    <dbReference type="NCBI Taxonomy" id="44056"/>
    <lineage>
        <taxon>Eukaryota</taxon>
        <taxon>Sar</taxon>
        <taxon>Stramenopiles</taxon>
        <taxon>Ochrophyta</taxon>
        <taxon>Pelagophyceae</taxon>
        <taxon>Pelagomonadales</taxon>
        <taxon>Pelagomonadaceae</taxon>
        <taxon>Aureococcus</taxon>
    </lineage>
</organism>
<feature type="region of interest" description="Disordered" evidence="1">
    <location>
        <begin position="509"/>
        <end position="531"/>
    </location>
</feature>
<dbReference type="InterPro" id="IPR000237">
    <property type="entry name" value="GRIP_dom"/>
</dbReference>
<feature type="region of interest" description="Disordered" evidence="1">
    <location>
        <begin position="801"/>
        <end position="821"/>
    </location>
</feature>
<feature type="region of interest" description="Disordered" evidence="1">
    <location>
        <begin position="349"/>
        <end position="452"/>
    </location>
</feature>
<evidence type="ECO:0000256" key="1">
    <source>
        <dbReference type="SAM" id="MobiDB-lite"/>
    </source>
</evidence>
<dbReference type="EMBL" id="JBBJCI010000152">
    <property type="protein sequence ID" value="KAK7241838.1"/>
    <property type="molecule type" value="Genomic_DNA"/>
</dbReference>
<feature type="compositionally biased region" description="Basic residues" evidence="1">
    <location>
        <begin position="885"/>
        <end position="914"/>
    </location>
</feature>
<dbReference type="Gene3D" id="1.25.40.10">
    <property type="entry name" value="Tetratricopeptide repeat domain"/>
    <property type="match status" value="1"/>
</dbReference>
<feature type="compositionally biased region" description="Basic residues" evidence="1">
    <location>
        <begin position="367"/>
        <end position="376"/>
    </location>
</feature>
<feature type="region of interest" description="Disordered" evidence="1">
    <location>
        <begin position="861"/>
        <end position="916"/>
    </location>
</feature>
<dbReference type="InterPro" id="IPR011990">
    <property type="entry name" value="TPR-like_helical_dom_sf"/>
</dbReference>
<evidence type="ECO:0000259" key="2">
    <source>
        <dbReference type="Pfam" id="PF01465"/>
    </source>
</evidence>
<dbReference type="Pfam" id="PF01465">
    <property type="entry name" value="GRIP"/>
    <property type="match status" value="1"/>
</dbReference>
<accession>A0ABR1G001</accession>
<keyword evidence="4" id="KW-1185">Reference proteome</keyword>
<evidence type="ECO:0000313" key="4">
    <source>
        <dbReference type="Proteomes" id="UP001363151"/>
    </source>
</evidence>
<dbReference type="SUPFAM" id="SSF81901">
    <property type="entry name" value="HCP-like"/>
    <property type="match status" value="1"/>
</dbReference>
<evidence type="ECO:0000313" key="3">
    <source>
        <dbReference type="EMBL" id="KAK7241838.1"/>
    </source>
</evidence>
<feature type="compositionally biased region" description="Low complexity" evidence="1">
    <location>
        <begin position="402"/>
        <end position="411"/>
    </location>
</feature>
<feature type="compositionally biased region" description="Low complexity" evidence="1">
    <location>
        <begin position="620"/>
        <end position="648"/>
    </location>
</feature>
<feature type="compositionally biased region" description="Low complexity" evidence="1">
    <location>
        <begin position="356"/>
        <end position="366"/>
    </location>
</feature>
<feature type="region of interest" description="Disordered" evidence="1">
    <location>
        <begin position="616"/>
        <end position="651"/>
    </location>
</feature>
<reference evidence="3 4" key="1">
    <citation type="submission" date="2024-03" db="EMBL/GenBank/DDBJ databases">
        <title>Aureococcus anophagefferens CCMP1851 and Kratosvirus quantuckense: Draft genome of a second virus-susceptible host strain in the model system.</title>
        <authorList>
            <person name="Chase E."/>
            <person name="Truchon A.R."/>
            <person name="Schepens W."/>
            <person name="Wilhelm S.W."/>
        </authorList>
    </citation>
    <scope>NUCLEOTIDE SEQUENCE [LARGE SCALE GENOMIC DNA]</scope>
    <source>
        <strain evidence="3 4">CCMP1851</strain>
    </source>
</reference>
<protein>
    <recommendedName>
        <fullName evidence="2">GRIP domain-containing protein</fullName>
    </recommendedName>
</protein>
<gene>
    <name evidence="3" type="ORF">SO694_00019269</name>
</gene>
<feature type="region of interest" description="Disordered" evidence="1">
    <location>
        <begin position="708"/>
        <end position="771"/>
    </location>
</feature>
<feature type="domain" description="GRIP" evidence="2">
    <location>
        <begin position="922"/>
        <end position="959"/>
    </location>
</feature>
<feature type="compositionally biased region" description="Low complexity" evidence="1">
    <location>
        <begin position="438"/>
        <end position="452"/>
    </location>
</feature>
<comment type="caution">
    <text evidence="3">The sequence shown here is derived from an EMBL/GenBank/DDBJ whole genome shotgun (WGS) entry which is preliminary data.</text>
</comment>
<proteinExistence type="predicted"/>
<sequence>MASLMEANDAGFGCDLALWEPVRLTAAVDGLAVGTAGVVVGWTGEAYRVAPSCITARERPVVARPEELAPRERPPIAGAEALERTPVVCGDSDFGACALCEADGARKLGLVSPLYTCCGGSVCAPCASALGDHGIGDTCPLCGDAAHLKRGLEEVATVARRLARKGEPRAFYGLAAMDELLSVEESSRYLLALVPIFGEAPSVERALDLYAQAGARGSADALYALGVLRYVGHGPDCPRPRGNQIFDPTSIECSLIEFHAGPRDVAAALAHYGAAAELGHEGAMLCLYDALGDGDADGDEWLHHSAFLGDAAARALLAERGAEPRKPRAVVAERARLVARVGALERARKDARLAPRKPAAAAAAQRAPRRARRRAARAAAAPPGDRPASRPQPGAGRRQRDANAPPRARGRAPPEARLRRGAQGALRTSTTQDEARRASSQSMASRRPGGSAARGRLLSAVLLAALAAATEGAETLDGDLRAQRIEAHKAKQRPRLGRTASLTAEIAARRDHAKAGENSGFRSGRPRLRSDGPYFVHERAARRRRRRAAAAPAADAAARGRAFAANLFGAPGIGDGVTRVFDAANDLGLAAPLARAQTGKLTVAFSGHSAPLATATCSTRASPSRSSAWGRPSPPRASSSAWATSARGTRSRPHPAFCAREVWGDDVDYVNWDDMTEAGGQDRDGMLAFAAAVGAAYDPPPVLVVKGRRADAARRQATSSGATSRRPRAGARRRRARRGAVLAVAAKGGSHEHAASPSMDAPARSASEPALPNGAVAAPAAAPAPRAPSAAASAARGAARAPSAGSLSDGAPGAMKKSSSADGKLQQLLSLARDRLQAQQKLLASREARISELARQLEGGAVAAAPRAGDARADARARAGPRPQGVRRRGDRGAARARRLGRAGAARRRPRARRAHPEGDKFAYLKNLMTKYLGTADPDAKEHMERAVMMVLGYTDGQKRAHPRGPRAPGSGLAPAGLAAWWG</sequence>
<feature type="compositionally biased region" description="Basic residues" evidence="1">
    <location>
        <begin position="725"/>
        <end position="738"/>
    </location>
</feature>
<dbReference type="Proteomes" id="UP001363151">
    <property type="component" value="Unassembled WGS sequence"/>
</dbReference>
<feature type="compositionally biased region" description="Low complexity" evidence="1">
    <location>
        <begin position="739"/>
        <end position="748"/>
    </location>
</feature>
<name>A0ABR1G001_AURAN</name>